<name>A0A9D2G9Y4_9FIRM</name>
<gene>
    <name evidence="1" type="ORF">H9723_11465</name>
</gene>
<dbReference type="EMBL" id="DXAY01000264">
    <property type="protein sequence ID" value="HIZ75838.1"/>
    <property type="molecule type" value="Genomic_DNA"/>
</dbReference>
<reference evidence="1" key="2">
    <citation type="submission" date="2021-04" db="EMBL/GenBank/DDBJ databases">
        <authorList>
            <person name="Gilroy R."/>
        </authorList>
    </citation>
    <scope>NUCLEOTIDE SEQUENCE</scope>
    <source>
        <strain evidence="1">CHK196-3914</strain>
    </source>
</reference>
<dbReference type="PANTHER" id="PTHR43106">
    <property type="entry name" value="DEHYDROGENASE-RELATED"/>
    <property type="match status" value="1"/>
</dbReference>
<dbReference type="Pfam" id="PF01946">
    <property type="entry name" value="Thi4"/>
    <property type="match status" value="1"/>
</dbReference>
<evidence type="ECO:0000313" key="1">
    <source>
        <dbReference type="EMBL" id="HIZ75838.1"/>
    </source>
</evidence>
<dbReference type="Gene3D" id="3.50.50.60">
    <property type="entry name" value="FAD/NAD(P)-binding domain"/>
    <property type="match status" value="1"/>
</dbReference>
<dbReference type="AlphaFoldDB" id="A0A9D2G9Y4"/>
<dbReference type="PANTHER" id="PTHR43106:SF1">
    <property type="entry name" value="DEHYDROGENASE-RELATED"/>
    <property type="match status" value="1"/>
</dbReference>
<comment type="caution">
    <text evidence="1">The sequence shown here is derived from an EMBL/GenBank/DDBJ whole genome shotgun (WGS) entry which is preliminary data.</text>
</comment>
<dbReference type="SUPFAM" id="SSF51905">
    <property type="entry name" value="FAD/NAD(P)-binding domain"/>
    <property type="match status" value="1"/>
</dbReference>
<reference evidence="1" key="1">
    <citation type="journal article" date="2021" name="PeerJ">
        <title>Extensive microbial diversity within the chicken gut microbiome revealed by metagenomics and culture.</title>
        <authorList>
            <person name="Gilroy R."/>
            <person name="Ravi A."/>
            <person name="Getino M."/>
            <person name="Pursley I."/>
            <person name="Horton D.L."/>
            <person name="Alikhan N.F."/>
            <person name="Baker D."/>
            <person name="Gharbi K."/>
            <person name="Hall N."/>
            <person name="Watson M."/>
            <person name="Adriaenssens E.M."/>
            <person name="Foster-Nyarko E."/>
            <person name="Jarju S."/>
            <person name="Secka A."/>
            <person name="Antonio M."/>
            <person name="Oren A."/>
            <person name="Chaudhuri R.R."/>
            <person name="La Ragione R."/>
            <person name="Hildebrand F."/>
            <person name="Pallen M.J."/>
        </authorList>
    </citation>
    <scope>NUCLEOTIDE SEQUENCE</scope>
    <source>
        <strain evidence="1">CHK196-3914</strain>
    </source>
</reference>
<feature type="non-terminal residue" evidence="1">
    <location>
        <position position="85"/>
    </location>
</feature>
<evidence type="ECO:0000313" key="2">
    <source>
        <dbReference type="Proteomes" id="UP000824116"/>
    </source>
</evidence>
<dbReference type="Proteomes" id="UP000824116">
    <property type="component" value="Unassembled WGS sequence"/>
</dbReference>
<protein>
    <submittedName>
        <fullName evidence="1">FAD-dependent oxidoreductase</fullName>
    </submittedName>
</protein>
<dbReference type="InterPro" id="IPR036188">
    <property type="entry name" value="FAD/NAD-bd_sf"/>
</dbReference>
<accession>A0A9D2G9Y4</accession>
<sequence>MSRYDVIIIGAGPGGIFAAYELMKKAPELKVAVFEAGNPLEKRKCPIDGKKVKSCINCKTCAIMSGFGGAGAFSDGKYNITNDFG</sequence>
<organism evidence="1 2">
    <name type="scientific">Candidatus Mediterraneibacter stercoravium</name>
    <dbReference type="NCBI Taxonomy" id="2838685"/>
    <lineage>
        <taxon>Bacteria</taxon>
        <taxon>Bacillati</taxon>
        <taxon>Bacillota</taxon>
        <taxon>Clostridia</taxon>
        <taxon>Lachnospirales</taxon>
        <taxon>Lachnospiraceae</taxon>
        <taxon>Mediterraneibacter</taxon>
    </lineage>
</organism>
<proteinExistence type="predicted"/>